<comment type="caution">
    <text evidence="1">The sequence shown here is derived from an EMBL/GenBank/DDBJ whole genome shotgun (WGS) entry which is preliminary data.</text>
</comment>
<keyword evidence="2" id="KW-1185">Reference proteome</keyword>
<gene>
    <name evidence="1" type="ORF">PsorP6_003953</name>
</gene>
<organism evidence="1 2">
    <name type="scientific">Peronosclerospora sorghi</name>
    <dbReference type="NCBI Taxonomy" id="230839"/>
    <lineage>
        <taxon>Eukaryota</taxon>
        <taxon>Sar</taxon>
        <taxon>Stramenopiles</taxon>
        <taxon>Oomycota</taxon>
        <taxon>Peronosporomycetes</taxon>
        <taxon>Peronosporales</taxon>
        <taxon>Peronosporaceae</taxon>
        <taxon>Peronosclerospora</taxon>
    </lineage>
</organism>
<evidence type="ECO:0000313" key="2">
    <source>
        <dbReference type="Proteomes" id="UP001163321"/>
    </source>
</evidence>
<accession>A0ACC0VPQ0</accession>
<sequence length="164" mass="19135">MKTEGKRKHSRKSSWLAVTQRVRSIQDLEHVVRKRVRVLIATLDDLDLLEKKPRVEDKDTRTLWQGGRSVCYCGAKTYARWHFKWTTYHLIFSAHVMPCGGLVSVPHRQEGRQVYHGLPDSDNLIALQFTLNFDKRVEKCSWYACIMSHDGTLKISRLNSDHRS</sequence>
<protein>
    <submittedName>
        <fullName evidence="1">Uncharacterized protein</fullName>
    </submittedName>
</protein>
<reference evidence="1 2" key="1">
    <citation type="journal article" date="2022" name="bioRxiv">
        <title>The genome of the oomycete Peronosclerospora sorghi, a cosmopolitan pathogen of maize and sorghum, is inflated with dispersed pseudogenes.</title>
        <authorList>
            <person name="Fletcher K."/>
            <person name="Martin F."/>
            <person name="Isakeit T."/>
            <person name="Cavanaugh K."/>
            <person name="Magill C."/>
            <person name="Michelmore R."/>
        </authorList>
    </citation>
    <scope>NUCLEOTIDE SEQUENCE [LARGE SCALE GENOMIC DNA]</scope>
    <source>
        <strain evidence="1">P6</strain>
    </source>
</reference>
<evidence type="ECO:0000313" key="1">
    <source>
        <dbReference type="EMBL" id="KAI9908297.1"/>
    </source>
</evidence>
<proteinExistence type="predicted"/>
<name>A0ACC0VPQ0_9STRA</name>
<dbReference type="Proteomes" id="UP001163321">
    <property type="component" value="Chromosome 8"/>
</dbReference>
<dbReference type="EMBL" id="CM047587">
    <property type="protein sequence ID" value="KAI9908297.1"/>
    <property type="molecule type" value="Genomic_DNA"/>
</dbReference>